<comment type="caution">
    <text evidence="2">The sequence shown here is derived from an EMBL/GenBank/DDBJ whole genome shotgun (WGS) entry which is preliminary data.</text>
</comment>
<dbReference type="EMBL" id="MDYQ01000436">
    <property type="protein sequence ID" value="PRP74880.1"/>
    <property type="molecule type" value="Genomic_DNA"/>
</dbReference>
<protein>
    <submittedName>
        <fullName evidence="2">Uncharacterized protein</fullName>
    </submittedName>
</protein>
<dbReference type="InParanoid" id="A0A2P6MT59"/>
<gene>
    <name evidence="2" type="ORF">PROFUN_15784</name>
</gene>
<sequence>MHKYPAIYTTVNGTTTPKTKPATTATTHDCHGRSQRPSTPSTSTTNTGLSSNTSMALRRAAANNRMATTINRLTTIIANPFRPIAFRGAFAREKQEIPFLARLRPPLRSNAPRSELVLLQLFGKEWTTHASIGVHALRAQNRLTPWSDDCTPMFSPPLPRHPPLLNHICTKYQLEYITPSPTEEIDPFFSLDKCNTNYKICRYHRNRQYLPGRTQ</sequence>
<feature type="compositionally biased region" description="Low complexity" evidence="1">
    <location>
        <begin position="37"/>
        <end position="53"/>
    </location>
</feature>
<dbReference type="AlphaFoldDB" id="A0A2P6MT59"/>
<feature type="region of interest" description="Disordered" evidence="1">
    <location>
        <begin position="1"/>
        <end position="53"/>
    </location>
</feature>
<evidence type="ECO:0000313" key="2">
    <source>
        <dbReference type="EMBL" id="PRP74880.1"/>
    </source>
</evidence>
<evidence type="ECO:0000256" key="1">
    <source>
        <dbReference type="SAM" id="MobiDB-lite"/>
    </source>
</evidence>
<feature type="compositionally biased region" description="Low complexity" evidence="1">
    <location>
        <begin position="14"/>
        <end position="27"/>
    </location>
</feature>
<name>A0A2P6MT59_9EUKA</name>
<dbReference type="Proteomes" id="UP000241769">
    <property type="component" value="Unassembled WGS sequence"/>
</dbReference>
<accession>A0A2P6MT59</accession>
<proteinExistence type="predicted"/>
<evidence type="ECO:0000313" key="3">
    <source>
        <dbReference type="Proteomes" id="UP000241769"/>
    </source>
</evidence>
<keyword evidence="3" id="KW-1185">Reference proteome</keyword>
<organism evidence="2 3">
    <name type="scientific">Planoprotostelium fungivorum</name>
    <dbReference type="NCBI Taxonomy" id="1890364"/>
    <lineage>
        <taxon>Eukaryota</taxon>
        <taxon>Amoebozoa</taxon>
        <taxon>Evosea</taxon>
        <taxon>Variosea</taxon>
        <taxon>Cavosteliida</taxon>
        <taxon>Cavosteliaceae</taxon>
        <taxon>Planoprotostelium</taxon>
    </lineage>
</organism>
<reference evidence="2 3" key="1">
    <citation type="journal article" date="2018" name="Genome Biol. Evol.">
        <title>Multiple Roots of Fruiting Body Formation in Amoebozoa.</title>
        <authorList>
            <person name="Hillmann F."/>
            <person name="Forbes G."/>
            <person name="Novohradska S."/>
            <person name="Ferling I."/>
            <person name="Riege K."/>
            <person name="Groth M."/>
            <person name="Westermann M."/>
            <person name="Marz M."/>
            <person name="Spaller T."/>
            <person name="Winckler T."/>
            <person name="Schaap P."/>
            <person name="Glockner G."/>
        </authorList>
    </citation>
    <scope>NUCLEOTIDE SEQUENCE [LARGE SCALE GENOMIC DNA]</scope>
    <source>
        <strain evidence="2 3">Jena</strain>
    </source>
</reference>